<organism evidence="2 3">
    <name type="scientific">Globodera pallida</name>
    <name type="common">Potato cyst nematode worm</name>
    <name type="synonym">Heterodera pallida</name>
    <dbReference type="NCBI Taxonomy" id="36090"/>
    <lineage>
        <taxon>Eukaryota</taxon>
        <taxon>Metazoa</taxon>
        <taxon>Ecdysozoa</taxon>
        <taxon>Nematoda</taxon>
        <taxon>Chromadorea</taxon>
        <taxon>Rhabditida</taxon>
        <taxon>Tylenchina</taxon>
        <taxon>Tylenchomorpha</taxon>
        <taxon>Tylenchoidea</taxon>
        <taxon>Heteroderidae</taxon>
        <taxon>Heteroderinae</taxon>
        <taxon>Globodera</taxon>
    </lineage>
</organism>
<dbReference type="AlphaFoldDB" id="A0A183CBK6"/>
<keyword evidence="1" id="KW-0732">Signal</keyword>
<dbReference type="Proteomes" id="UP000050741">
    <property type="component" value="Unassembled WGS sequence"/>
</dbReference>
<evidence type="ECO:0000256" key="1">
    <source>
        <dbReference type="SAM" id="SignalP"/>
    </source>
</evidence>
<feature type="chain" id="PRO_5008147363" evidence="1">
    <location>
        <begin position="23"/>
        <end position="143"/>
    </location>
</feature>
<keyword evidence="2" id="KW-1185">Reference proteome</keyword>
<reference evidence="2" key="2">
    <citation type="submission" date="2014-05" db="EMBL/GenBank/DDBJ databases">
        <title>The genome and life-stage specific transcriptomes of Globodera pallida elucidate key aspects of plant parasitism by a cyst nematode.</title>
        <authorList>
            <person name="Cotton J.A."/>
            <person name="Lilley C.J."/>
            <person name="Jones L.M."/>
            <person name="Kikuchi T."/>
            <person name="Reid A.J."/>
            <person name="Thorpe P."/>
            <person name="Tsai I.J."/>
            <person name="Beasley H."/>
            <person name="Blok V."/>
            <person name="Cock P.J.A."/>
            <person name="Van den Akker S.E."/>
            <person name="Holroyd N."/>
            <person name="Hunt M."/>
            <person name="Mantelin S."/>
            <person name="Naghra H."/>
            <person name="Pain A."/>
            <person name="Palomares-Rius J.E."/>
            <person name="Zarowiecki M."/>
            <person name="Berriman M."/>
            <person name="Jones J.T."/>
            <person name="Urwin P.E."/>
        </authorList>
    </citation>
    <scope>NUCLEOTIDE SEQUENCE [LARGE SCALE GENOMIC DNA]</scope>
    <source>
        <strain evidence="2">Lindley</strain>
    </source>
</reference>
<proteinExistence type="predicted"/>
<sequence>MMFLKILIWCPTLFSLFLPLVSDPKLAPLPKLLRAHVQEPSCTAQQFTEEIGREDKPQGFCQWAEGWPASSCCVKDYKLVVMDQRYGRVGKVNAKKADVKIEIPPFLGIEGMSRRHPLCRNRQPWIYPLVCAWDWYWVPRALW</sequence>
<feature type="signal peptide" evidence="1">
    <location>
        <begin position="1"/>
        <end position="22"/>
    </location>
</feature>
<evidence type="ECO:0000313" key="3">
    <source>
        <dbReference type="WBParaSite" id="GPLIN_001025700"/>
    </source>
</evidence>
<dbReference type="WBParaSite" id="GPLIN_001025700">
    <property type="protein sequence ID" value="GPLIN_001025700"/>
    <property type="gene ID" value="GPLIN_001025700"/>
</dbReference>
<accession>A0A183CBK6</accession>
<reference evidence="3" key="3">
    <citation type="submission" date="2016-06" db="UniProtKB">
        <authorList>
            <consortium name="WormBaseParasite"/>
        </authorList>
    </citation>
    <scope>IDENTIFICATION</scope>
</reference>
<evidence type="ECO:0000313" key="2">
    <source>
        <dbReference type="Proteomes" id="UP000050741"/>
    </source>
</evidence>
<reference evidence="2" key="1">
    <citation type="submission" date="2013-12" db="EMBL/GenBank/DDBJ databases">
        <authorList>
            <person name="Aslett M."/>
        </authorList>
    </citation>
    <scope>NUCLEOTIDE SEQUENCE [LARGE SCALE GENOMIC DNA]</scope>
    <source>
        <strain evidence="2">Lindley</strain>
    </source>
</reference>
<name>A0A183CBK6_GLOPA</name>
<protein>
    <submittedName>
        <fullName evidence="3">Thyroglobulin type-1 domain-containing protein</fullName>
    </submittedName>
</protein>